<name>A0A5J4SWF9_9ZZZZ</name>
<proteinExistence type="predicted"/>
<dbReference type="AlphaFoldDB" id="A0A5J4SWF9"/>
<gene>
    <name evidence="1" type="ORF">EZS27_002779</name>
</gene>
<evidence type="ECO:0008006" key="2">
    <source>
        <dbReference type="Google" id="ProtNLM"/>
    </source>
</evidence>
<evidence type="ECO:0000313" key="1">
    <source>
        <dbReference type="EMBL" id="KAA6349781.1"/>
    </source>
</evidence>
<dbReference type="GO" id="GO:0004803">
    <property type="term" value="F:transposase activity"/>
    <property type="evidence" value="ECO:0007669"/>
    <property type="project" value="InterPro"/>
</dbReference>
<comment type="caution">
    <text evidence="1">The sequence shown here is derived from an EMBL/GenBank/DDBJ whole genome shotgun (WGS) entry which is preliminary data.</text>
</comment>
<protein>
    <recommendedName>
        <fullName evidence="2">Transposase</fullName>
    </recommendedName>
</protein>
<dbReference type="InterPro" id="IPR005063">
    <property type="entry name" value="Transposase_27"/>
</dbReference>
<dbReference type="EMBL" id="SNRY01000039">
    <property type="protein sequence ID" value="KAA6349781.1"/>
    <property type="molecule type" value="Genomic_DNA"/>
</dbReference>
<dbReference type="Pfam" id="PF03400">
    <property type="entry name" value="DDE_Tnp_IS1"/>
    <property type="match status" value="1"/>
</dbReference>
<organism evidence="1">
    <name type="scientific">termite gut metagenome</name>
    <dbReference type="NCBI Taxonomy" id="433724"/>
    <lineage>
        <taxon>unclassified sequences</taxon>
        <taxon>metagenomes</taxon>
        <taxon>organismal metagenomes</taxon>
    </lineage>
</organism>
<reference evidence="1" key="1">
    <citation type="submission" date="2019-03" db="EMBL/GenBank/DDBJ databases">
        <title>Single cell metagenomics reveals metabolic interactions within the superorganism composed of flagellate Streblomastix strix and complex community of Bacteroidetes bacteria on its surface.</title>
        <authorList>
            <person name="Treitli S.C."/>
            <person name="Kolisko M."/>
            <person name="Husnik F."/>
            <person name="Keeling P."/>
            <person name="Hampl V."/>
        </authorList>
    </citation>
    <scope>NUCLEOTIDE SEQUENCE</scope>
    <source>
        <strain evidence="1">STM</strain>
    </source>
</reference>
<accession>A0A5J4SWF9</accession>
<sequence>MFDYLDIEIVFSGEMDEFWSFVGNKSNQRWTWYAHRAQVGLYSGLA</sequence>
<dbReference type="GO" id="GO:0006313">
    <property type="term" value="P:DNA transposition"/>
    <property type="evidence" value="ECO:0007669"/>
    <property type="project" value="InterPro"/>
</dbReference>
<dbReference type="GO" id="GO:0003677">
    <property type="term" value="F:DNA binding"/>
    <property type="evidence" value="ECO:0007669"/>
    <property type="project" value="InterPro"/>
</dbReference>